<dbReference type="STRING" id="269796.Rru_A2552"/>
<keyword evidence="2" id="KW-1185">Reference proteome</keyword>
<protein>
    <submittedName>
        <fullName evidence="1">Uncharacterized protein</fullName>
    </submittedName>
</protein>
<dbReference type="PATRIC" id="fig|269796.9.peg.2659"/>
<dbReference type="HOGENOM" id="CLU_979623_0_0_5"/>
<evidence type="ECO:0000313" key="2">
    <source>
        <dbReference type="Proteomes" id="UP000001929"/>
    </source>
</evidence>
<gene>
    <name evidence="1" type="ordered locus">Rru_A2552</name>
</gene>
<dbReference type="AlphaFoldDB" id="Q2RR93"/>
<accession>Q2RR93</accession>
<reference evidence="1 2" key="1">
    <citation type="journal article" date="2011" name="Stand. Genomic Sci.">
        <title>Complete genome sequence of Rhodospirillum rubrum type strain (S1).</title>
        <authorList>
            <person name="Munk A.C."/>
            <person name="Copeland A."/>
            <person name="Lucas S."/>
            <person name="Lapidus A."/>
            <person name="Del Rio T.G."/>
            <person name="Barry K."/>
            <person name="Detter J.C."/>
            <person name="Hammon N."/>
            <person name="Israni S."/>
            <person name="Pitluck S."/>
            <person name="Brettin T."/>
            <person name="Bruce D."/>
            <person name="Han C."/>
            <person name="Tapia R."/>
            <person name="Gilna P."/>
            <person name="Schmutz J."/>
            <person name="Larimer F."/>
            <person name="Land M."/>
            <person name="Kyrpides N.C."/>
            <person name="Mavromatis K."/>
            <person name="Richardson P."/>
            <person name="Rohde M."/>
            <person name="Goker M."/>
            <person name="Klenk H.P."/>
            <person name="Zhang Y."/>
            <person name="Roberts G.P."/>
            <person name="Reslewic S."/>
            <person name="Schwartz D.C."/>
        </authorList>
    </citation>
    <scope>NUCLEOTIDE SEQUENCE [LARGE SCALE GENOMIC DNA]</scope>
    <source>
        <strain evidence="2">ATCC 11170 / ATH 1.1.1 / DSM 467 / LMG 4362 / NCIMB 8255 / S1</strain>
    </source>
</reference>
<evidence type="ECO:0000313" key="1">
    <source>
        <dbReference type="EMBL" id="ABC23352.1"/>
    </source>
</evidence>
<organism evidence="1 2">
    <name type="scientific">Rhodospirillum rubrum (strain ATCC 11170 / ATH 1.1.1 / DSM 467 / LMG 4362 / NCIMB 8255 / S1)</name>
    <dbReference type="NCBI Taxonomy" id="269796"/>
    <lineage>
        <taxon>Bacteria</taxon>
        <taxon>Pseudomonadati</taxon>
        <taxon>Pseudomonadota</taxon>
        <taxon>Alphaproteobacteria</taxon>
        <taxon>Rhodospirillales</taxon>
        <taxon>Rhodospirillaceae</taxon>
        <taxon>Rhodospirillum</taxon>
    </lineage>
</organism>
<dbReference type="eggNOG" id="ENOG502ZC79">
    <property type="taxonomic scope" value="Bacteria"/>
</dbReference>
<dbReference type="EnsemblBacteria" id="ABC23352">
    <property type="protein sequence ID" value="ABC23352"/>
    <property type="gene ID" value="Rru_A2552"/>
</dbReference>
<proteinExistence type="predicted"/>
<sequence>MASIGPITLFREKTSVHTFDDEPELPDQDTSFTIRSNRVVLELAASHRKSQVVVRGQTIAATLRLSALVIDHFLRDSQVFQRSVPIDWADLWARKQSDFERRHHPESWVSIHADGRAAFVTRGSEAIDMIEEVAKGQDLTNDLIKTATWNLLGKAEDIVVRHESQTAVVFSPFPTHLRAAVLERRGGRTGSFSVSAFHQTDRKIRLSAFINFLADLVEAITLKELMERARPAGAGEEAGPVASPIPLDQIDATIERRKHCAEFVAAFERANKVQYRPERPQLIG</sequence>
<dbReference type="KEGG" id="rru:Rru_A2552"/>
<dbReference type="Proteomes" id="UP000001929">
    <property type="component" value="Chromosome"/>
</dbReference>
<dbReference type="RefSeq" id="WP_011390305.1">
    <property type="nucleotide sequence ID" value="NC_007643.1"/>
</dbReference>
<name>Q2RR93_RHORT</name>
<dbReference type="EMBL" id="CP000230">
    <property type="protein sequence ID" value="ABC23352.1"/>
    <property type="molecule type" value="Genomic_DNA"/>
</dbReference>